<reference evidence="2 3" key="1">
    <citation type="submission" date="2019-09" db="EMBL/GenBank/DDBJ databases">
        <title>Isolation and complete genome sequencing of Methylocystis species.</title>
        <authorList>
            <person name="Rumah B.L."/>
            <person name="Stead C.E."/>
            <person name="Stevens B.C."/>
            <person name="Minton N.P."/>
            <person name="Grosse-Honebrink A."/>
            <person name="Zhang Y."/>
        </authorList>
    </citation>
    <scope>NUCLEOTIDE SEQUENCE [LARGE SCALE GENOMIC DNA]</scope>
    <source>
        <strain evidence="2 3">BRCS2</strain>
    </source>
</reference>
<feature type="region of interest" description="Disordered" evidence="1">
    <location>
        <begin position="27"/>
        <end position="67"/>
    </location>
</feature>
<evidence type="ECO:0000313" key="3">
    <source>
        <dbReference type="Proteomes" id="UP000422569"/>
    </source>
</evidence>
<proteinExistence type="predicted"/>
<protein>
    <submittedName>
        <fullName evidence="2">Uncharacterized protein</fullName>
    </submittedName>
</protein>
<sequence>MGRNARLALIEFVRALAIEAARSDHAAAVSENPEWTKEDFKKARPASELSQEILKAFPRTRGPQENR</sequence>
<dbReference type="AlphaFoldDB" id="A0A6B8M5U8"/>
<keyword evidence="3" id="KW-1185">Reference proteome</keyword>
<dbReference type="Proteomes" id="UP000422569">
    <property type="component" value="Chromosome"/>
</dbReference>
<evidence type="ECO:0000313" key="2">
    <source>
        <dbReference type="EMBL" id="QGM97796.1"/>
    </source>
</evidence>
<evidence type="ECO:0000256" key="1">
    <source>
        <dbReference type="SAM" id="MobiDB-lite"/>
    </source>
</evidence>
<dbReference type="EMBL" id="CP044331">
    <property type="protein sequence ID" value="QGM97796.1"/>
    <property type="molecule type" value="Genomic_DNA"/>
</dbReference>
<gene>
    <name evidence="2" type="ORF">F7D14_10170</name>
</gene>
<accession>A0A6B8M5U8</accession>
<organism evidence="2 3">
    <name type="scientific">Methylocystis parvus</name>
    <dbReference type="NCBI Taxonomy" id="134"/>
    <lineage>
        <taxon>Bacteria</taxon>
        <taxon>Pseudomonadati</taxon>
        <taxon>Pseudomonadota</taxon>
        <taxon>Alphaproteobacteria</taxon>
        <taxon>Hyphomicrobiales</taxon>
        <taxon>Methylocystaceae</taxon>
        <taxon>Methylocystis</taxon>
    </lineage>
</organism>
<dbReference type="KEGG" id="mpar:F7D14_10170"/>
<name>A0A6B8M5U8_9HYPH</name>
<dbReference type="RefSeq" id="WP_016922048.1">
    <property type="nucleotide sequence ID" value="NZ_CP044331.1"/>
</dbReference>